<dbReference type="GO" id="GO:0005737">
    <property type="term" value="C:cytoplasm"/>
    <property type="evidence" value="ECO:0007669"/>
    <property type="project" value="TreeGrafter"/>
</dbReference>
<keyword evidence="15" id="KW-1185">Reference proteome</keyword>
<dbReference type="PIRSF" id="PIRSF036979">
    <property type="entry name" value="Arginase"/>
    <property type="match status" value="1"/>
</dbReference>
<keyword evidence="7 10" id="KW-0464">Manganese</keyword>
<evidence type="ECO:0000256" key="7">
    <source>
        <dbReference type="ARBA" id="ARBA00023211"/>
    </source>
</evidence>
<keyword evidence="5 10" id="KW-0479">Metal-binding</keyword>
<name>A0A5B8LSV6_9HYPH</name>
<organism evidence="14 15">
    <name type="scientific">Devosia ginsengisoli</name>
    <dbReference type="NCBI Taxonomy" id="400770"/>
    <lineage>
        <taxon>Bacteria</taxon>
        <taxon>Pseudomonadati</taxon>
        <taxon>Pseudomonadota</taxon>
        <taxon>Alphaproteobacteria</taxon>
        <taxon>Hyphomicrobiales</taxon>
        <taxon>Devosiaceae</taxon>
        <taxon>Devosia</taxon>
    </lineage>
</organism>
<dbReference type="Gene3D" id="3.40.800.10">
    <property type="entry name" value="Ureohydrolase domain"/>
    <property type="match status" value="1"/>
</dbReference>
<comment type="catalytic activity">
    <reaction evidence="8 13">
        <text>L-arginine + H2O = urea + L-ornithine</text>
        <dbReference type="Rhea" id="RHEA:20569"/>
        <dbReference type="ChEBI" id="CHEBI:15377"/>
        <dbReference type="ChEBI" id="CHEBI:16199"/>
        <dbReference type="ChEBI" id="CHEBI:32682"/>
        <dbReference type="ChEBI" id="CHEBI:46911"/>
        <dbReference type="EC" id="3.5.3.1"/>
    </reaction>
</comment>
<evidence type="ECO:0000313" key="14">
    <source>
        <dbReference type="EMBL" id="QDZ10350.1"/>
    </source>
</evidence>
<dbReference type="FunFam" id="3.40.800.10:FF:000012">
    <property type="entry name" value="Arginase"/>
    <property type="match status" value="1"/>
</dbReference>
<dbReference type="AlphaFoldDB" id="A0A5B8LSV6"/>
<dbReference type="RefSeq" id="WP_146289147.1">
    <property type="nucleotide sequence ID" value="NZ_CP042304.1"/>
</dbReference>
<dbReference type="EMBL" id="CP042304">
    <property type="protein sequence ID" value="QDZ10350.1"/>
    <property type="molecule type" value="Genomic_DNA"/>
</dbReference>
<feature type="binding site" evidence="10">
    <location>
        <position position="102"/>
    </location>
    <ligand>
        <name>Mn(2+)</name>
        <dbReference type="ChEBI" id="CHEBI:29035"/>
        <label>1</label>
    </ligand>
</feature>
<evidence type="ECO:0000256" key="5">
    <source>
        <dbReference type="ARBA" id="ARBA00022723"/>
    </source>
</evidence>
<evidence type="ECO:0000256" key="1">
    <source>
        <dbReference type="ARBA" id="ARBA00005098"/>
    </source>
</evidence>
<evidence type="ECO:0000256" key="6">
    <source>
        <dbReference type="ARBA" id="ARBA00022801"/>
    </source>
</evidence>
<comment type="cofactor">
    <cofactor evidence="10 13">
        <name>Mn(2+)</name>
        <dbReference type="ChEBI" id="CHEBI:29035"/>
    </cofactor>
    <text evidence="10 13">Binds 2 manganese ions per subunit.</text>
</comment>
<dbReference type="InterPro" id="IPR006035">
    <property type="entry name" value="Ureohydrolase"/>
</dbReference>
<evidence type="ECO:0000256" key="12">
    <source>
        <dbReference type="RuleBase" id="RU003684"/>
    </source>
</evidence>
<dbReference type="PROSITE" id="PS01053">
    <property type="entry name" value="ARGINASE_1"/>
    <property type="match status" value="1"/>
</dbReference>
<feature type="binding site" evidence="10">
    <location>
        <position position="235"/>
    </location>
    <ligand>
        <name>Mn(2+)</name>
        <dbReference type="ChEBI" id="CHEBI:29035"/>
        <label>1</label>
    </ligand>
</feature>
<feature type="binding site" evidence="10">
    <location>
        <position position="131"/>
    </location>
    <ligand>
        <name>Mn(2+)</name>
        <dbReference type="ChEBI" id="CHEBI:29035"/>
        <label>1</label>
    </ligand>
</feature>
<dbReference type="InterPro" id="IPR014033">
    <property type="entry name" value="Arginase"/>
</dbReference>
<dbReference type="GO" id="GO:0030145">
    <property type="term" value="F:manganese ion binding"/>
    <property type="evidence" value="ECO:0007669"/>
    <property type="project" value="TreeGrafter"/>
</dbReference>
<evidence type="ECO:0000256" key="8">
    <source>
        <dbReference type="ARBA" id="ARBA00047391"/>
    </source>
</evidence>
<gene>
    <name evidence="14" type="primary">rocF</name>
    <name evidence="14" type="ORF">FPZ08_06060</name>
</gene>
<dbReference type="NCBIfam" id="TIGR01229">
    <property type="entry name" value="rocF_arginase"/>
    <property type="match status" value="1"/>
</dbReference>
<evidence type="ECO:0000256" key="10">
    <source>
        <dbReference type="PIRSR" id="PIRSR036979-1"/>
    </source>
</evidence>
<evidence type="ECO:0000256" key="13">
    <source>
        <dbReference type="RuleBase" id="RU361159"/>
    </source>
</evidence>
<dbReference type="PANTHER" id="PTHR43782:SF3">
    <property type="entry name" value="ARGINASE"/>
    <property type="match status" value="1"/>
</dbReference>
<evidence type="ECO:0000256" key="11">
    <source>
        <dbReference type="PROSITE-ProRule" id="PRU00742"/>
    </source>
</evidence>
<dbReference type="CDD" id="cd09989">
    <property type="entry name" value="Arginase"/>
    <property type="match status" value="1"/>
</dbReference>
<dbReference type="OrthoDB" id="9788689at2"/>
<dbReference type="UniPathway" id="UPA00158">
    <property type="reaction ID" value="UER00270"/>
</dbReference>
<sequence length="323" mass="34248">MNQPDAQAIDLFGIPSDAGASCRGSGMGPEALRVAGLVETLATLGHVVTDRGDITGSDRARTPWRLSDERNAEVLDIARQSSAEALASLDAGRLPAFVGGDHSLSMGTISGVARHCASVGKPLFVLWVDAHGDFNTPATSETGNIHGMPLALLCGEPDFGPDYEGEWRGLVDPRHVTIFGARSIDRPERQLLERRGVDVIDMRRIDEMGVVALMREVLARVEAVGGHLHVSLDVDAIDPAIAPGAGTPVAGGLTFREAHLVMEMIHDSGAMGSLDVVELNPYLDHAGMSARLLVDLTASLFGRQIMPRQVVRISETATSIKGG</sequence>
<dbReference type="SUPFAM" id="SSF52768">
    <property type="entry name" value="Arginase/deacetylase"/>
    <property type="match status" value="1"/>
</dbReference>
<keyword evidence="4 13" id="KW-0056">Arginine metabolism</keyword>
<dbReference type="InterPro" id="IPR023696">
    <property type="entry name" value="Ureohydrolase_dom_sf"/>
</dbReference>
<evidence type="ECO:0000256" key="9">
    <source>
        <dbReference type="NCBIfam" id="TIGR01229"/>
    </source>
</evidence>
<proteinExistence type="inferred from homology"/>
<dbReference type="EC" id="3.5.3.1" evidence="2 9"/>
<dbReference type="InterPro" id="IPR020855">
    <property type="entry name" value="Ureohydrolase_Mn_BS"/>
</dbReference>
<feature type="binding site" evidence="10">
    <location>
        <position position="133"/>
    </location>
    <ligand>
        <name>Mn(2+)</name>
        <dbReference type="ChEBI" id="CHEBI:29035"/>
        <label>1</label>
    </ligand>
</feature>
<dbReference type="GO" id="GO:0004053">
    <property type="term" value="F:arginase activity"/>
    <property type="evidence" value="ECO:0007669"/>
    <property type="project" value="UniProtKB-UniRule"/>
</dbReference>
<comment type="similarity">
    <text evidence="11 12">Belongs to the arginase family.</text>
</comment>
<dbReference type="Proteomes" id="UP000315364">
    <property type="component" value="Chromosome"/>
</dbReference>
<dbReference type="PANTHER" id="PTHR43782">
    <property type="entry name" value="ARGINASE"/>
    <property type="match status" value="1"/>
</dbReference>
<keyword evidence="6 12" id="KW-0378">Hydrolase</keyword>
<evidence type="ECO:0000256" key="4">
    <source>
        <dbReference type="ARBA" id="ARBA00022503"/>
    </source>
</evidence>
<protein>
    <recommendedName>
        <fullName evidence="3 9">Arginase</fullName>
        <ecNumber evidence="2 9">3.5.3.1</ecNumber>
    </recommendedName>
</protein>
<dbReference type="GO" id="GO:0000050">
    <property type="term" value="P:urea cycle"/>
    <property type="evidence" value="ECO:0007669"/>
    <property type="project" value="UniProtKB-UniPathway"/>
</dbReference>
<feature type="binding site" evidence="10">
    <location>
        <position position="233"/>
    </location>
    <ligand>
        <name>Mn(2+)</name>
        <dbReference type="ChEBI" id="CHEBI:29035"/>
        <label>1</label>
    </ligand>
</feature>
<dbReference type="Pfam" id="PF00491">
    <property type="entry name" value="Arginase"/>
    <property type="match status" value="1"/>
</dbReference>
<dbReference type="GO" id="GO:0006525">
    <property type="term" value="P:arginine metabolic process"/>
    <property type="evidence" value="ECO:0007669"/>
    <property type="project" value="UniProtKB-KW"/>
</dbReference>
<evidence type="ECO:0000256" key="3">
    <source>
        <dbReference type="ARBA" id="ARBA00018123"/>
    </source>
</evidence>
<dbReference type="PROSITE" id="PS51409">
    <property type="entry name" value="ARGINASE_2"/>
    <property type="match status" value="1"/>
</dbReference>
<evidence type="ECO:0000256" key="2">
    <source>
        <dbReference type="ARBA" id="ARBA00012168"/>
    </source>
</evidence>
<accession>A0A5B8LSV6</accession>
<comment type="pathway">
    <text evidence="1">Nitrogen metabolism; urea cycle; L-ornithine and urea from L-arginine: step 1/1.</text>
</comment>
<feature type="binding site" evidence="10">
    <location>
        <position position="129"/>
    </location>
    <ligand>
        <name>Mn(2+)</name>
        <dbReference type="ChEBI" id="CHEBI:29035"/>
        <label>1</label>
    </ligand>
</feature>
<dbReference type="KEGG" id="dea:FPZ08_06060"/>
<dbReference type="PRINTS" id="PR00116">
    <property type="entry name" value="ARGINASE"/>
</dbReference>
<reference evidence="14 15" key="1">
    <citation type="submission" date="2019-07" db="EMBL/GenBank/DDBJ databases">
        <title>Full genome sequence of Devosia sp. Gsoil 520.</title>
        <authorList>
            <person name="Im W.-T."/>
        </authorList>
    </citation>
    <scope>NUCLEOTIDE SEQUENCE [LARGE SCALE GENOMIC DNA]</scope>
    <source>
        <strain evidence="14 15">Gsoil 520</strain>
    </source>
</reference>
<evidence type="ECO:0000313" key="15">
    <source>
        <dbReference type="Proteomes" id="UP000315364"/>
    </source>
</evidence>